<evidence type="ECO:0000313" key="5">
    <source>
        <dbReference type="Proteomes" id="UP001237642"/>
    </source>
</evidence>
<evidence type="ECO:0000259" key="3">
    <source>
        <dbReference type="Pfam" id="PF14389"/>
    </source>
</evidence>
<gene>
    <name evidence="4" type="ORF">POM88_033371</name>
</gene>
<protein>
    <submittedName>
        <fullName evidence="4">Ternary complex factor MIP1, leucine-zipper</fullName>
    </submittedName>
</protein>
<evidence type="ECO:0000256" key="1">
    <source>
        <dbReference type="SAM" id="MobiDB-lite"/>
    </source>
</evidence>
<dbReference type="EMBL" id="JAUIZM010000007">
    <property type="protein sequence ID" value="KAK1377178.1"/>
    <property type="molecule type" value="Genomic_DNA"/>
</dbReference>
<feature type="domain" description="Ternary complex factor MIP1 leucine-zipper" evidence="3">
    <location>
        <begin position="91"/>
        <end position="169"/>
    </location>
</feature>
<keyword evidence="5" id="KW-1185">Reference proteome</keyword>
<organism evidence="4 5">
    <name type="scientific">Heracleum sosnowskyi</name>
    <dbReference type="NCBI Taxonomy" id="360622"/>
    <lineage>
        <taxon>Eukaryota</taxon>
        <taxon>Viridiplantae</taxon>
        <taxon>Streptophyta</taxon>
        <taxon>Embryophyta</taxon>
        <taxon>Tracheophyta</taxon>
        <taxon>Spermatophyta</taxon>
        <taxon>Magnoliopsida</taxon>
        <taxon>eudicotyledons</taxon>
        <taxon>Gunneridae</taxon>
        <taxon>Pentapetalae</taxon>
        <taxon>asterids</taxon>
        <taxon>campanulids</taxon>
        <taxon>Apiales</taxon>
        <taxon>Apiaceae</taxon>
        <taxon>Apioideae</taxon>
        <taxon>apioid superclade</taxon>
        <taxon>Tordylieae</taxon>
        <taxon>Tordyliinae</taxon>
        <taxon>Heracleum</taxon>
    </lineage>
</organism>
<dbReference type="Pfam" id="PF14389">
    <property type="entry name" value="Lzipper-MIP1"/>
    <property type="match status" value="1"/>
</dbReference>
<feature type="compositionally biased region" description="Polar residues" evidence="1">
    <location>
        <begin position="305"/>
        <end position="323"/>
    </location>
</feature>
<comment type="caution">
    <text evidence="4">The sequence shown here is derived from an EMBL/GenBank/DDBJ whole genome shotgun (WGS) entry which is preliminary data.</text>
</comment>
<dbReference type="PANTHER" id="PTHR23054">
    <property type="entry name" value="TERNARY COMPLEX FACTOR MIP1, LEUCINE-ZIPPER-RELATED"/>
    <property type="match status" value="1"/>
</dbReference>
<dbReference type="AlphaFoldDB" id="A0AAD8MM66"/>
<dbReference type="Proteomes" id="UP001237642">
    <property type="component" value="Unassembled WGS sequence"/>
</dbReference>
<sequence>MDALIVAKDGERAFKGESGGSETSTLVHPQHKRSKSASGKNDLSRGGATNTIRDHHALPVRDLRPPEKNVFPRSPLHENPDNTSINPALKHRDSLEKDIEQLQSRLQEEKSMRMVLERAMGRASSTLSPGHRHFAAQTKELISEIESLEEEVANREQHVLSLYRTIFEQCVSSTTSEQSSCIASPAHAKNESKKHPSIISSAFCSSKNFPFRPFQALANINGSMKRNSMHSTTRQPSLFAGRSNTHFQHGSPRYVRASEQLPGSDKTSMLRTLKEHLHQCPSKLSEEMVKCMAAVYCWLRSSESTNPEKYQSPISLRPSTNDINPKYGIGEEREQSSTSMVEISWISTDKNNFSRASRALNSYRVLVEQLEKVNLDSMEMNAKTAFWINVYNSLIMHAYLAYGIPRSSIRRLALFYKAAYNIGGHIISANAIEQSIFCFSTARVGRWIETILSTAFRKRSGDERQRIKSKYGLQIPQPLVCFALCTGSVSDPVLKVYTASNIKEELDMAKKEFLQANIIVKKSKKVFLPKVLERYAKEASISPDDLLQSVANSVDKKLHDSIHKCIVHSDNKKASQVTNWLPYSSKFRYVFSKNLTEKPWWV</sequence>
<accession>A0AAD8MM66</accession>
<evidence type="ECO:0000259" key="2">
    <source>
        <dbReference type="Pfam" id="PF04784"/>
    </source>
</evidence>
<dbReference type="InterPro" id="IPR006869">
    <property type="entry name" value="DUF547"/>
</dbReference>
<feature type="domain" description="DUF547" evidence="2">
    <location>
        <begin position="376"/>
        <end position="514"/>
    </location>
</feature>
<feature type="region of interest" description="Disordered" evidence="1">
    <location>
        <begin position="305"/>
        <end position="329"/>
    </location>
</feature>
<dbReference type="Pfam" id="PF04784">
    <property type="entry name" value="DUF547"/>
    <property type="match status" value="1"/>
</dbReference>
<reference evidence="4" key="1">
    <citation type="submission" date="2023-02" db="EMBL/GenBank/DDBJ databases">
        <title>Genome of toxic invasive species Heracleum sosnowskyi carries increased number of genes despite the absence of recent whole-genome duplications.</title>
        <authorList>
            <person name="Schelkunov M."/>
            <person name="Shtratnikova V."/>
            <person name="Makarenko M."/>
            <person name="Klepikova A."/>
            <person name="Omelchenko D."/>
            <person name="Novikova G."/>
            <person name="Obukhova E."/>
            <person name="Bogdanov V."/>
            <person name="Penin A."/>
            <person name="Logacheva M."/>
        </authorList>
    </citation>
    <scope>NUCLEOTIDE SEQUENCE</scope>
    <source>
        <strain evidence="4">Hsosn_3</strain>
        <tissue evidence="4">Leaf</tissue>
    </source>
</reference>
<feature type="compositionally biased region" description="Polar residues" evidence="1">
    <location>
        <begin position="36"/>
        <end position="51"/>
    </location>
</feature>
<feature type="region of interest" description="Disordered" evidence="1">
    <location>
        <begin position="1"/>
        <end position="93"/>
    </location>
</feature>
<reference evidence="4" key="2">
    <citation type="submission" date="2023-05" db="EMBL/GenBank/DDBJ databases">
        <authorList>
            <person name="Schelkunov M.I."/>
        </authorList>
    </citation>
    <scope>NUCLEOTIDE SEQUENCE</scope>
    <source>
        <strain evidence="4">Hsosn_3</strain>
        <tissue evidence="4">Leaf</tissue>
    </source>
</reference>
<dbReference type="InterPro" id="IPR025757">
    <property type="entry name" value="MIP1_Leuzipper"/>
</dbReference>
<feature type="compositionally biased region" description="Basic and acidic residues" evidence="1">
    <location>
        <begin position="52"/>
        <end position="67"/>
    </location>
</feature>
<proteinExistence type="predicted"/>
<evidence type="ECO:0000313" key="4">
    <source>
        <dbReference type="EMBL" id="KAK1377178.1"/>
    </source>
</evidence>
<name>A0AAD8MM66_9APIA</name>
<dbReference type="PANTHER" id="PTHR23054:SF26">
    <property type="entry name" value="ELECTRON TRANSPORTER"/>
    <property type="match status" value="1"/>
</dbReference>